<accession>A0A6A4QLL2</accession>
<protein>
    <recommendedName>
        <fullName evidence="2">RING-type E3 ubiquitin transferase</fullName>
        <ecNumber evidence="2">2.3.2.27</ecNumber>
    </recommendedName>
</protein>
<feature type="domain" description="RING-type" evidence="7">
    <location>
        <begin position="77"/>
        <end position="121"/>
    </location>
</feature>
<dbReference type="PANTHER" id="PTHR15710:SF74">
    <property type="entry name" value="RING-TYPE E3 UBIQUITIN TRANSFERASE-RELATED"/>
    <property type="match status" value="1"/>
</dbReference>
<dbReference type="SMART" id="SM00184">
    <property type="entry name" value="RING"/>
    <property type="match status" value="1"/>
</dbReference>
<comment type="caution">
    <text evidence="8">The sequence shown here is derived from an EMBL/GenBank/DDBJ whole genome shotgun (WGS) entry which is preliminary data.</text>
</comment>
<evidence type="ECO:0000256" key="4">
    <source>
        <dbReference type="ARBA" id="ARBA00022771"/>
    </source>
</evidence>
<evidence type="ECO:0000256" key="3">
    <source>
        <dbReference type="ARBA" id="ARBA00022723"/>
    </source>
</evidence>
<dbReference type="EC" id="2.3.2.27" evidence="2"/>
<dbReference type="Proteomes" id="UP000447434">
    <property type="component" value="Chromosome 5"/>
</dbReference>
<dbReference type="InterPro" id="IPR013083">
    <property type="entry name" value="Znf_RING/FYVE/PHD"/>
</dbReference>
<keyword evidence="3" id="KW-0479">Metal-binding</keyword>
<organism evidence="8 9">
    <name type="scientific">Lupinus albus</name>
    <name type="common">White lupine</name>
    <name type="synonym">Lupinus termis</name>
    <dbReference type="NCBI Taxonomy" id="3870"/>
    <lineage>
        <taxon>Eukaryota</taxon>
        <taxon>Viridiplantae</taxon>
        <taxon>Streptophyta</taxon>
        <taxon>Embryophyta</taxon>
        <taxon>Tracheophyta</taxon>
        <taxon>Spermatophyta</taxon>
        <taxon>Magnoliopsida</taxon>
        <taxon>eudicotyledons</taxon>
        <taxon>Gunneridae</taxon>
        <taxon>Pentapetalae</taxon>
        <taxon>rosids</taxon>
        <taxon>fabids</taxon>
        <taxon>Fabales</taxon>
        <taxon>Fabaceae</taxon>
        <taxon>Papilionoideae</taxon>
        <taxon>50 kb inversion clade</taxon>
        <taxon>genistoids sensu lato</taxon>
        <taxon>core genistoids</taxon>
        <taxon>Genisteae</taxon>
        <taxon>Lupinus</taxon>
    </lineage>
</organism>
<dbReference type="InterPro" id="IPR001841">
    <property type="entry name" value="Znf_RING"/>
</dbReference>
<keyword evidence="4 6" id="KW-0863">Zinc-finger</keyword>
<evidence type="ECO:0000256" key="5">
    <source>
        <dbReference type="ARBA" id="ARBA00022833"/>
    </source>
</evidence>
<evidence type="ECO:0000313" key="9">
    <source>
        <dbReference type="Proteomes" id="UP000447434"/>
    </source>
</evidence>
<evidence type="ECO:0000259" key="7">
    <source>
        <dbReference type="PROSITE" id="PS50089"/>
    </source>
</evidence>
<keyword evidence="9" id="KW-1185">Reference proteome</keyword>
<dbReference type="PROSITE" id="PS50089">
    <property type="entry name" value="ZF_RING_2"/>
    <property type="match status" value="1"/>
</dbReference>
<dbReference type="OrthoDB" id="21204at2759"/>
<keyword evidence="5" id="KW-0862">Zinc</keyword>
<dbReference type="InterPro" id="IPR011016">
    <property type="entry name" value="Znf_RING-CH"/>
</dbReference>
<reference evidence="9" key="1">
    <citation type="journal article" date="2020" name="Nat. Commun.">
        <title>Genome sequence of the cluster root forming white lupin.</title>
        <authorList>
            <person name="Hufnagel B."/>
            <person name="Marques A."/>
            <person name="Soriano A."/>
            <person name="Marques L."/>
            <person name="Divol F."/>
            <person name="Doumas P."/>
            <person name="Sallet E."/>
            <person name="Mancinotti D."/>
            <person name="Carrere S."/>
            <person name="Marande W."/>
            <person name="Arribat S."/>
            <person name="Keller J."/>
            <person name="Huneau C."/>
            <person name="Blein T."/>
            <person name="Aime D."/>
            <person name="Laguerre M."/>
            <person name="Taylor J."/>
            <person name="Schubert V."/>
            <person name="Nelson M."/>
            <person name="Geu-Flores F."/>
            <person name="Crespi M."/>
            <person name="Gallardo-Guerrero K."/>
            <person name="Delaux P.-M."/>
            <person name="Salse J."/>
            <person name="Berges H."/>
            <person name="Guyot R."/>
            <person name="Gouzy J."/>
            <person name="Peret B."/>
        </authorList>
    </citation>
    <scope>NUCLEOTIDE SEQUENCE [LARGE SCALE GENOMIC DNA]</scope>
    <source>
        <strain evidence="9">cv. Amiga</strain>
    </source>
</reference>
<dbReference type="GO" id="GO:0008270">
    <property type="term" value="F:zinc ion binding"/>
    <property type="evidence" value="ECO:0007669"/>
    <property type="project" value="UniProtKB-KW"/>
</dbReference>
<dbReference type="Pfam" id="PF13639">
    <property type="entry name" value="zf-RING_2"/>
    <property type="match status" value="1"/>
</dbReference>
<dbReference type="SUPFAM" id="SSF57850">
    <property type="entry name" value="RING/U-box"/>
    <property type="match status" value="1"/>
</dbReference>
<dbReference type="GO" id="GO:0061630">
    <property type="term" value="F:ubiquitin protein ligase activity"/>
    <property type="evidence" value="ECO:0007669"/>
    <property type="project" value="UniProtKB-EC"/>
</dbReference>
<evidence type="ECO:0000256" key="2">
    <source>
        <dbReference type="ARBA" id="ARBA00012483"/>
    </source>
</evidence>
<gene>
    <name evidence="8" type="ORF">Lalb_Chr05g0223191</name>
</gene>
<dbReference type="PANTHER" id="PTHR15710">
    <property type="entry name" value="E3 UBIQUITIN-PROTEIN LIGASE PRAJA"/>
    <property type="match status" value="1"/>
</dbReference>
<evidence type="ECO:0000256" key="6">
    <source>
        <dbReference type="PROSITE-ProRule" id="PRU00175"/>
    </source>
</evidence>
<name>A0A6A4QLL2_LUPAL</name>
<evidence type="ECO:0000313" key="8">
    <source>
        <dbReference type="EMBL" id="KAE9613984.1"/>
    </source>
</evidence>
<dbReference type="EMBL" id="WOCE01000005">
    <property type="protein sequence ID" value="KAE9613984.1"/>
    <property type="molecule type" value="Genomic_DNA"/>
</dbReference>
<dbReference type="AlphaFoldDB" id="A0A6A4QLL2"/>
<dbReference type="SMART" id="SM00744">
    <property type="entry name" value="RINGv"/>
    <property type="match status" value="1"/>
</dbReference>
<proteinExistence type="predicted"/>
<sequence length="134" mass="14536">MQLYDQFASQTYVSETNNNNTVVMSLPSSNHSIDLGSFNMDEALVVAGESCRQLAVSKTVVSNLPAAEGVMTEEDVCSICMEGFGSNNINEGTKKVPCGHVYHSNCITLWFSYSNSCPICRSHIYPSPSSSIPL</sequence>
<comment type="catalytic activity">
    <reaction evidence="1">
        <text>S-ubiquitinyl-[E2 ubiquitin-conjugating enzyme]-L-cysteine + [acceptor protein]-L-lysine = [E2 ubiquitin-conjugating enzyme]-L-cysteine + N(6)-ubiquitinyl-[acceptor protein]-L-lysine.</text>
        <dbReference type="EC" id="2.3.2.27"/>
    </reaction>
</comment>
<evidence type="ECO:0000256" key="1">
    <source>
        <dbReference type="ARBA" id="ARBA00000900"/>
    </source>
</evidence>
<dbReference type="Gene3D" id="3.30.40.10">
    <property type="entry name" value="Zinc/RING finger domain, C3HC4 (zinc finger)"/>
    <property type="match status" value="1"/>
</dbReference>